<dbReference type="SUPFAM" id="SSF51735">
    <property type="entry name" value="NAD(P)-binding Rossmann-fold domains"/>
    <property type="match status" value="1"/>
</dbReference>
<reference evidence="2" key="1">
    <citation type="journal article" date="2015" name="Nature">
        <title>Complex archaea that bridge the gap between prokaryotes and eukaryotes.</title>
        <authorList>
            <person name="Spang A."/>
            <person name="Saw J.H."/>
            <person name="Jorgensen S.L."/>
            <person name="Zaremba-Niedzwiedzka K."/>
            <person name="Martijn J."/>
            <person name="Lind A.E."/>
            <person name="van Eijk R."/>
            <person name="Schleper C."/>
            <person name="Guy L."/>
            <person name="Ettema T.J."/>
        </authorList>
    </citation>
    <scope>NUCLEOTIDE SEQUENCE</scope>
</reference>
<dbReference type="Gene3D" id="3.40.50.720">
    <property type="entry name" value="NAD(P)-binding Rossmann-like Domain"/>
    <property type="match status" value="1"/>
</dbReference>
<dbReference type="AlphaFoldDB" id="A0A0F9K9W3"/>
<dbReference type="Pfam" id="PF16363">
    <property type="entry name" value="GDP_Man_Dehyd"/>
    <property type="match status" value="1"/>
</dbReference>
<proteinExistence type="predicted"/>
<comment type="caution">
    <text evidence="2">The sequence shown here is derived from an EMBL/GenBank/DDBJ whole genome shotgun (WGS) entry which is preliminary data.</text>
</comment>
<protein>
    <recommendedName>
        <fullName evidence="1">NAD(P)-binding domain-containing protein</fullName>
    </recommendedName>
</protein>
<name>A0A0F9K9W3_9ZZZZ</name>
<dbReference type="EMBL" id="LAZR01008439">
    <property type="protein sequence ID" value="KKM78748.1"/>
    <property type="molecule type" value="Genomic_DNA"/>
</dbReference>
<evidence type="ECO:0000313" key="2">
    <source>
        <dbReference type="EMBL" id="KKM78748.1"/>
    </source>
</evidence>
<gene>
    <name evidence="2" type="ORF">LCGC14_1356830</name>
</gene>
<dbReference type="InterPro" id="IPR036291">
    <property type="entry name" value="NAD(P)-bd_dom_sf"/>
</dbReference>
<evidence type="ECO:0000259" key="1">
    <source>
        <dbReference type="Pfam" id="PF16363"/>
    </source>
</evidence>
<dbReference type="InterPro" id="IPR016040">
    <property type="entry name" value="NAD(P)-bd_dom"/>
</dbReference>
<sequence length="95" mass="10780">MFEAARRFDNNLESIQVACSSEQYGLVDSSEVPVIEDLKTNPFRPRSVHAITKVASEQITLLYHNSYNVPSVITRGFNREGPRRGTQFVTSVIHR</sequence>
<organism evidence="2">
    <name type="scientific">marine sediment metagenome</name>
    <dbReference type="NCBI Taxonomy" id="412755"/>
    <lineage>
        <taxon>unclassified sequences</taxon>
        <taxon>metagenomes</taxon>
        <taxon>ecological metagenomes</taxon>
    </lineage>
</organism>
<feature type="domain" description="NAD(P)-binding" evidence="1">
    <location>
        <begin position="1"/>
        <end position="94"/>
    </location>
</feature>
<accession>A0A0F9K9W3</accession>